<dbReference type="GeneID" id="66732000"/>
<proteinExistence type="predicted"/>
<name>G6AG76_9BACT</name>
<reference evidence="1 2" key="1">
    <citation type="submission" date="2011-10" db="EMBL/GenBank/DDBJ databases">
        <title>The Genome Sequence of Prevotella histicola F0411.</title>
        <authorList>
            <consortium name="The Broad Institute Genome Sequencing Platform"/>
            <person name="Earl A."/>
            <person name="Ward D."/>
            <person name="Feldgarden M."/>
            <person name="Gevers D."/>
            <person name="Izard J."/>
            <person name="Ganesan A."/>
            <person name="Blanton J.M."/>
            <person name="Baranova O.V."/>
            <person name="Tanner A.C."/>
            <person name="Mathney J.M.J."/>
            <person name="Dewhirst F.E."/>
            <person name="Young S.K."/>
            <person name="Zeng Q."/>
            <person name="Gargeya S."/>
            <person name="Fitzgerald M."/>
            <person name="Haas B."/>
            <person name="Abouelleil A."/>
            <person name="Alvarado L."/>
            <person name="Arachchi H.M."/>
            <person name="Berlin A."/>
            <person name="Brown A."/>
            <person name="Chapman S.B."/>
            <person name="Chen Z."/>
            <person name="Dunbar C."/>
            <person name="Freedman E."/>
            <person name="Gearin G."/>
            <person name="Gellesch M."/>
            <person name="Goldberg J."/>
            <person name="Griggs A."/>
            <person name="Gujja S."/>
            <person name="Heiman D."/>
            <person name="Howarth C."/>
            <person name="Larson L."/>
            <person name="Lui A."/>
            <person name="MacDonald P.J.P."/>
            <person name="Montmayeur A."/>
            <person name="Murphy C."/>
            <person name="Neiman D."/>
            <person name="Pearson M."/>
            <person name="Priest M."/>
            <person name="Roberts A."/>
            <person name="Saif S."/>
            <person name="Shea T."/>
            <person name="Shenoy N."/>
            <person name="Sisk P."/>
            <person name="Stolte C."/>
            <person name="Sykes S."/>
            <person name="Wortman J."/>
            <person name="Nusbaum C."/>
            <person name="Birren B."/>
        </authorList>
    </citation>
    <scope>NUCLEOTIDE SEQUENCE [LARGE SCALE GENOMIC DNA]</scope>
    <source>
        <strain evidence="1 2">F0411</strain>
    </source>
</reference>
<comment type="caution">
    <text evidence="1">The sequence shown here is derived from an EMBL/GenBank/DDBJ whole genome shotgun (WGS) entry which is preliminary data.</text>
</comment>
<dbReference type="HOGENOM" id="CLU_1227902_0_0_10"/>
<dbReference type="EMBL" id="AFXP01000009">
    <property type="protein sequence ID" value="EHG16267.1"/>
    <property type="molecule type" value="Genomic_DNA"/>
</dbReference>
<gene>
    <name evidence="1" type="ORF">HMPREF9138_01103</name>
</gene>
<accession>G6AG76</accession>
<dbReference type="AlphaFoldDB" id="G6AG76"/>
<dbReference type="PATRIC" id="fig|857291.3.peg.1098"/>
<sequence>MVNSTLLQILASREDLSDYLFHFTRGKKAFETLEKILNDGKLKDIYERGCLCFTEAPLTTLYNMFQIFERYDNPMYAPYGIGLKKKSLYIKGCRPVIYGTKEDFETFPEQLQWRCEEYMPDAKDYSWLREWRIKSESYDIPKECIVITKTENEQSLLMKDTGDDFDFDGDIEDGEYHGYVTGSFQRIYRGVSMENIQKVCTFSKAELEKILSNQKVGDVEERNLGWF</sequence>
<keyword evidence="2" id="KW-1185">Reference proteome</keyword>
<protein>
    <submittedName>
        <fullName evidence="1">Uncharacterized protein</fullName>
    </submittedName>
</protein>
<evidence type="ECO:0000313" key="1">
    <source>
        <dbReference type="EMBL" id="EHG16267.1"/>
    </source>
</evidence>
<organism evidence="1 2">
    <name type="scientific">Prevotella histicola F0411</name>
    <dbReference type="NCBI Taxonomy" id="857291"/>
    <lineage>
        <taxon>Bacteria</taxon>
        <taxon>Pseudomonadati</taxon>
        <taxon>Bacteroidota</taxon>
        <taxon>Bacteroidia</taxon>
        <taxon>Bacteroidales</taxon>
        <taxon>Prevotellaceae</taxon>
        <taxon>Prevotella</taxon>
    </lineage>
</organism>
<dbReference type="RefSeq" id="WP_008823014.1">
    <property type="nucleotide sequence ID" value="NZ_JH376763.1"/>
</dbReference>
<evidence type="ECO:0000313" key="2">
    <source>
        <dbReference type="Proteomes" id="UP000004597"/>
    </source>
</evidence>
<dbReference type="Proteomes" id="UP000004597">
    <property type="component" value="Unassembled WGS sequence"/>
</dbReference>